<organism evidence="1">
    <name type="scientific">marine sediment metagenome</name>
    <dbReference type="NCBI Taxonomy" id="412755"/>
    <lineage>
        <taxon>unclassified sequences</taxon>
        <taxon>metagenomes</taxon>
        <taxon>ecological metagenomes</taxon>
    </lineage>
</organism>
<protein>
    <submittedName>
        <fullName evidence="1">Uncharacterized protein</fullName>
    </submittedName>
</protein>
<gene>
    <name evidence="1" type="ORF">S01H4_43721</name>
</gene>
<reference evidence="1" key="1">
    <citation type="journal article" date="2014" name="Front. Microbiol.">
        <title>High frequency of phylogenetically diverse reductive dehalogenase-homologous genes in deep subseafloor sedimentary metagenomes.</title>
        <authorList>
            <person name="Kawai M."/>
            <person name="Futagami T."/>
            <person name="Toyoda A."/>
            <person name="Takaki Y."/>
            <person name="Nishi S."/>
            <person name="Hori S."/>
            <person name="Arai W."/>
            <person name="Tsubouchi T."/>
            <person name="Morono Y."/>
            <person name="Uchiyama I."/>
            <person name="Ito T."/>
            <person name="Fujiyama A."/>
            <person name="Inagaki F."/>
            <person name="Takami H."/>
        </authorList>
    </citation>
    <scope>NUCLEOTIDE SEQUENCE</scope>
    <source>
        <strain evidence="1">Expedition CK06-06</strain>
    </source>
</reference>
<dbReference type="EMBL" id="BART01024150">
    <property type="protein sequence ID" value="GAH01172.1"/>
    <property type="molecule type" value="Genomic_DNA"/>
</dbReference>
<dbReference type="AlphaFoldDB" id="X1C1L0"/>
<proteinExistence type="predicted"/>
<accession>X1C1L0</accession>
<comment type="caution">
    <text evidence="1">The sequence shown here is derived from an EMBL/GenBank/DDBJ whole genome shotgun (WGS) entry which is preliminary data.</text>
</comment>
<evidence type="ECO:0000313" key="1">
    <source>
        <dbReference type="EMBL" id="GAH01172.1"/>
    </source>
</evidence>
<name>X1C1L0_9ZZZZ</name>
<sequence>MWDFRDNISIDDEHYHPAADLNHDGIITPYENFVVFKEINRESIDWINCYTAPRRARIGISIHY</sequence>